<evidence type="ECO:0000256" key="4">
    <source>
        <dbReference type="ARBA" id="ARBA00022490"/>
    </source>
</evidence>
<keyword evidence="10" id="KW-1185">Reference proteome</keyword>
<comment type="catalytic activity">
    <reaction evidence="7 8">
        <text>D-glyceraldehyde 3-phosphate = dihydroxyacetone phosphate</text>
        <dbReference type="Rhea" id="RHEA:18585"/>
        <dbReference type="ChEBI" id="CHEBI:57642"/>
        <dbReference type="ChEBI" id="CHEBI:59776"/>
        <dbReference type="EC" id="5.3.1.1"/>
    </reaction>
</comment>
<evidence type="ECO:0000256" key="7">
    <source>
        <dbReference type="HAMAP-Rule" id="MF_00147"/>
    </source>
</evidence>
<evidence type="ECO:0000256" key="2">
    <source>
        <dbReference type="ARBA" id="ARBA00007422"/>
    </source>
</evidence>
<comment type="function">
    <text evidence="7">Involved in the gluconeogenesis. Catalyzes stereospecifically the conversion of dihydroxyacetone phosphate (DHAP) to D-glyceraldehyde-3-phosphate (G3P).</text>
</comment>
<evidence type="ECO:0000256" key="3">
    <source>
        <dbReference type="ARBA" id="ARBA00022432"/>
    </source>
</evidence>
<dbReference type="CDD" id="cd00311">
    <property type="entry name" value="TIM"/>
    <property type="match status" value="1"/>
</dbReference>
<reference evidence="9 10" key="1">
    <citation type="submission" date="2014-06" db="EMBL/GenBank/DDBJ databases">
        <title>Genome sequence of the intracellular symbiont Blattabacterium cuenoti, strain STAT from the wood feeding cockroach Salganea taiwanensis taiwanensis.</title>
        <authorList>
            <person name="Kinjo Y."/>
            <person name="Ohkuma M."/>
            <person name="Tokuda G."/>
        </authorList>
    </citation>
    <scope>NUCLEOTIDE SEQUENCE [LARGE SCALE GENOMIC DNA]</scope>
    <source>
        <strain evidence="9 10">STAT</strain>
    </source>
</reference>
<dbReference type="Pfam" id="PF00121">
    <property type="entry name" value="TIM"/>
    <property type="match status" value="1"/>
</dbReference>
<feature type="binding site" evidence="7">
    <location>
        <begin position="9"/>
        <end position="11"/>
    </location>
    <ligand>
        <name>substrate</name>
    </ligand>
</feature>
<evidence type="ECO:0000256" key="5">
    <source>
        <dbReference type="ARBA" id="ARBA00023152"/>
    </source>
</evidence>
<keyword evidence="4 7" id="KW-0963">Cytoplasm</keyword>
<dbReference type="PANTHER" id="PTHR21139:SF42">
    <property type="entry name" value="TRIOSEPHOSPHATE ISOMERASE"/>
    <property type="match status" value="1"/>
</dbReference>
<dbReference type="OrthoDB" id="9809429at2"/>
<evidence type="ECO:0000256" key="8">
    <source>
        <dbReference type="RuleBase" id="RU363013"/>
    </source>
</evidence>
<name>A0A224AL88_9FLAO</name>
<dbReference type="PANTHER" id="PTHR21139">
    <property type="entry name" value="TRIOSEPHOSPHATE ISOMERASE"/>
    <property type="match status" value="1"/>
</dbReference>
<dbReference type="Gene3D" id="3.20.20.70">
    <property type="entry name" value="Aldolase class I"/>
    <property type="match status" value="1"/>
</dbReference>
<dbReference type="PROSITE" id="PS51440">
    <property type="entry name" value="TIM_2"/>
    <property type="match status" value="1"/>
</dbReference>
<gene>
    <name evidence="7 9" type="primary">tpiA</name>
    <name evidence="9" type="ORF">STAT_534</name>
</gene>
<dbReference type="GO" id="GO:0046166">
    <property type="term" value="P:glyceraldehyde-3-phosphate biosynthetic process"/>
    <property type="evidence" value="ECO:0007669"/>
    <property type="project" value="TreeGrafter"/>
</dbReference>
<comment type="caution">
    <text evidence="7">Lacks conserved residue(s) required for the propagation of feature annotation.</text>
</comment>
<dbReference type="SUPFAM" id="SSF51351">
    <property type="entry name" value="Triosephosphate isomerase (TIM)"/>
    <property type="match status" value="1"/>
</dbReference>
<evidence type="ECO:0000256" key="1">
    <source>
        <dbReference type="ARBA" id="ARBA00004680"/>
    </source>
</evidence>
<dbReference type="UniPathway" id="UPA00109">
    <property type="reaction ID" value="UER00189"/>
</dbReference>
<comment type="similarity">
    <text evidence="2 7 8">Belongs to the triosephosphate isomerase family.</text>
</comment>
<dbReference type="EC" id="5.3.1.1" evidence="7 8"/>
<dbReference type="Proteomes" id="UP000263619">
    <property type="component" value="Chromosome"/>
</dbReference>
<keyword evidence="5 7" id="KW-0324">Glycolysis</keyword>
<evidence type="ECO:0000256" key="6">
    <source>
        <dbReference type="ARBA" id="ARBA00023235"/>
    </source>
</evidence>
<protein>
    <recommendedName>
        <fullName evidence="7 8">Triosephosphate isomerase</fullName>
        <shortName evidence="7">TIM</shortName>
        <shortName evidence="7">TPI</shortName>
        <ecNumber evidence="7 8">5.3.1.1</ecNumber>
    </recommendedName>
    <alternativeName>
        <fullName evidence="7">Triose-phosphate isomerase</fullName>
    </alternativeName>
</protein>
<dbReference type="EMBL" id="AP014608">
    <property type="protein sequence ID" value="BBA17440.1"/>
    <property type="molecule type" value="Genomic_DNA"/>
</dbReference>
<sequence>MRKKVVIANWKMNYDFYETTSFIRNFLKFIFEKKINHNKEIIIAPSFPFLHISNQISQGTNLNIAAQNIHQKEKGSYTGEISASMLKSIGIQKVILGHSERREFFFEKNNILLEKIKIALKYGLNIIFCIGESSFERSNDQQFEIVKDQLRKTVFCCTPDEIKYFYIAYEPIWAIGTGKTATFEQAQTMHEFIRSLFLERYGKNISNEISILYGGSINDFNAKDLFYQKDIDGGLVGHSSMELKKFLRIVQS</sequence>
<proteinExistence type="inferred from homology"/>
<comment type="pathway">
    <text evidence="1 7 8">Carbohydrate degradation; glycolysis; D-glyceraldehyde 3-phosphate from glycerone phosphate: step 1/1.</text>
</comment>
<dbReference type="PROSITE" id="PS00171">
    <property type="entry name" value="TIM_1"/>
    <property type="match status" value="1"/>
</dbReference>
<evidence type="ECO:0000313" key="9">
    <source>
        <dbReference type="EMBL" id="BBA17440.1"/>
    </source>
</evidence>
<feature type="active site" description="Proton acceptor" evidence="7">
    <location>
        <position position="170"/>
    </location>
</feature>
<keyword evidence="6 7" id="KW-0413">Isomerase</keyword>
<feature type="binding site" evidence="7">
    <location>
        <position position="216"/>
    </location>
    <ligand>
        <name>substrate</name>
    </ligand>
</feature>
<dbReference type="RefSeq" id="WP_119305689.1">
    <property type="nucleotide sequence ID" value="NZ_AP014608.1"/>
</dbReference>
<comment type="subcellular location">
    <subcellularLocation>
        <location evidence="7 8">Cytoplasm</location>
    </subcellularLocation>
</comment>
<comment type="pathway">
    <text evidence="7 8">Carbohydrate biosynthesis; gluconeogenesis.</text>
</comment>
<dbReference type="GO" id="GO:0006094">
    <property type="term" value="P:gluconeogenesis"/>
    <property type="evidence" value="ECO:0007669"/>
    <property type="project" value="UniProtKB-UniRule"/>
</dbReference>
<comment type="subunit">
    <text evidence="7 8">Homodimer.</text>
</comment>
<dbReference type="AlphaFoldDB" id="A0A224AL88"/>
<dbReference type="InterPro" id="IPR000652">
    <property type="entry name" value="Triosephosphate_isomerase"/>
</dbReference>
<dbReference type="FunFam" id="3.20.20.70:FF:000016">
    <property type="entry name" value="Triosephosphate isomerase"/>
    <property type="match status" value="1"/>
</dbReference>
<dbReference type="HAMAP" id="MF_00147_B">
    <property type="entry name" value="TIM_B"/>
    <property type="match status" value="1"/>
</dbReference>
<dbReference type="InterPro" id="IPR022896">
    <property type="entry name" value="TrioseP_Isoase_bac/euk"/>
</dbReference>
<evidence type="ECO:0000313" key="10">
    <source>
        <dbReference type="Proteomes" id="UP000263619"/>
    </source>
</evidence>
<feature type="binding site" evidence="7">
    <location>
        <position position="176"/>
    </location>
    <ligand>
        <name>substrate</name>
    </ligand>
</feature>
<dbReference type="InterPro" id="IPR035990">
    <property type="entry name" value="TIM_sf"/>
</dbReference>
<dbReference type="InterPro" id="IPR020861">
    <property type="entry name" value="Triosephosphate_isomerase_AS"/>
</dbReference>
<dbReference type="InterPro" id="IPR013785">
    <property type="entry name" value="Aldolase_TIM"/>
</dbReference>
<dbReference type="GO" id="GO:0006096">
    <property type="term" value="P:glycolytic process"/>
    <property type="evidence" value="ECO:0007669"/>
    <property type="project" value="UniProtKB-UniRule"/>
</dbReference>
<accession>A0A224AL88</accession>
<keyword evidence="3 7" id="KW-0312">Gluconeogenesis</keyword>
<organism evidence="9 10">
    <name type="scientific">Blattabacterium cuenoti STAT</name>
    <dbReference type="NCBI Taxonomy" id="1457030"/>
    <lineage>
        <taxon>Bacteria</taxon>
        <taxon>Pseudomonadati</taxon>
        <taxon>Bacteroidota</taxon>
        <taxon>Flavobacteriia</taxon>
        <taxon>Flavobacteriales</taxon>
        <taxon>Blattabacteriaceae</taxon>
        <taxon>Blattabacterium</taxon>
    </lineage>
</organism>
<dbReference type="NCBIfam" id="TIGR00419">
    <property type="entry name" value="tim"/>
    <property type="match status" value="1"/>
</dbReference>
<dbReference type="GO" id="GO:0004807">
    <property type="term" value="F:triose-phosphate isomerase activity"/>
    <property type="evidence" value="ECO:0007669"/>
    <property type="project" value="UniProtKB-UniRule"/>
</dbReference>
<feature type="active site" description="Electrophile" evidence="7">
    <location>
        <position position="98"/>
    </location>
</feature>
<dbReference type="GO" id="GO:0005829">
    <property type="term" value="C:cytosol"/>
    <property type="evidence" value="ECO:0007669"/>
    <property type="project" value="TreeGrafter"/>
</dbReference>
<dbReference type="UniPathway" id="UPA00138"/>
<dbReference type="GO" id="GO:0019563">
    <property type="term" value="P:glycerol catabolic process"/>
    <property type="evidence" value="ECO:0007669"/>
    <property type="project" value="TreeGrafter"/>
</dbReference>